<dbReference type="InterPro" id="IPR011206">
    <property type="entry name" value="Citrate_lyase_beta/mcl1/mcl2"/>
</dbReference>
<feature type="binding site" evidence="4">
    <location>
        <position position="111"/>
    </location>
    <ligand>
        <name>substrate</name>
    </ligand>
</feature>
<comment type="cofactor">
    <cofactor evidence="1">
        <name>Mg(2+)</name>
        <dbReference type="ChEBI" id="CHEBI:18420"/>
    </cofactor>
</comment>
<organism evidence="8 9">
    <name type="scientific">Oerskovia enterophila</name>
    <dbReference type="NCBI Taxonomy" id="43678"/>
    <lineage>
        <taxon>Bacteria</taxon>
        <taxon>Bacillati</taxon>
        <taxon>Actinomycetota</taxon>
        <taxon>Actinomycetes</taxon>
        <taxon>Micrococcales</taxon>
        <taxon>Cellulomonadaceae</taxon>
        <taxon>Oerskovia</taxon>
    </lineage>
</organism>
<keyword evidence="2 5" id="KW-0479">Metal-binding</keyword>
<evidence type="ECO:0000256" key="3">
    <source>
        <dbReference type="ARBA" id="ARBA00022842"/>
    </source>
</evidence>
<dbReference type="SUPFAM" id="SSF51621">
    <property type="entry name" value="Phosphoenolpyruvate/pyruvate domain"/>
    <property type="match status" value="1"/>
</dbReference>
<feature type="binding site" evidence="4">
    <location>
        <position position="64"/>
    </location>
    <ligand>
        <name>substrate</name>
    </ligand>
</feature>
<dbReference type="Gene3D" id="3.20.20.60">
    <property type="entry name" value="Phosphoenolpyruvate-binding domains"/>
    <property type="match status" value="1"/>
</dbReference>
<evidence type="ECO:0000313" key="9">
    <source>
        <dbReference type="Proteomes" id="UP000076447"/>
    </source>
</evidence>
<dbReference type="PIRSF" id="PIRSF015582">
    <property type="entry name" value="Cit_lyase_B"/>
    <property type="match status" value="1"/>
</dbReference>
<dbReference type="GO" id="GO:0006107">
    <property type="term" value="P:oxaloacetate metabolic process"/>
    <property type="evidence" value="ECO:0007669"/>
    <property type="project" value="TreeGrafter"/>
</dbReference>
<comment type="caution">
    <text evidence="8">The sequence shown here is derived from an EMBL/GenBank/DDBJ whole genome shotgun (WGS) entry which is preliminary data.</text>
</comment>
<evidence type="ECO:0000256" key="4">
    <source>
        <dbReference type="PIRSR" id="PIRSR015582-1"/>
    </source>
</evidence>
<evidence type="ECO:0000256" key="1">
    <source>
        <dbReference type="ARBA" id="ARBA00001946"/>
    </source>
</evidence>
<protein>
    <submittedName>
        <fullName evidence="8">Citrate lyase subunit beta-like protein</fullName>
        <ecNumber evidence="8">4.1.-.-</ecNumber>
    </submittedName>
</protein>
<dbReference type="GO" id="GO:0000287">
    <property type="term" value="F:magnesium ion binding"/>
    <property type="evidence" value="ECO:0007669"/>
    <property type="project" value="TreeGrafter"/>
</dbReference>
<evidence type="ECO:0000259" key="7">
    <source>
        <dbReference type="Pfam" id="PF03328"/>
    </source>
</evidence>
<evidence type="ECO:0000256" key="5">
    <source>
        <dbReference type="PIRSR" id="PIRSR015582-2"/>
    </source>
</evidence>
<feature type="binding site" evidence="5">
    <location>
        <position position="137"/>
    </location>
    <ligand>
        <name>Mg(2+)</name>
        <dbReference type="ChEBI" id="CHEBI:18420"/>
    </ligand>
</feature>
<sequence>MTTFDLGPALLFCPADRPDRYRKALDRADAVILDLEDAVAPDRKAAARDALLAEPLDPARTIVRVNAVGTPEHLADLAALARTAYRTVMVPKADERLPLGLGGLRVVALCETAAGVLAAPELARRPGVVALMWGADDLVASLGGTSSRFPDGGYRDVARAARSAVLLAAGAAGVAAIDAVHLAIEDLDGLRDEALDAAAVGFAATACIHPSHVPVIRAAYAPPRSAVEGARTLLAAARGHDGVFVHDGVMIDGPSLRHAEAVLRRADAAGQADEADAAGSARTAGSFETPDTTGRTAPDALRTGSRPT</sequence>
<dbReference type="EC" id="4.1.-.-" evidence="8"/>
<dbReference type="InterPro" id="IPR015813">
    <property type="entry name" value="Pyrv/PenolPyrv_kinase-like_dom"/>
</dbReference>
<keyword evidence="8" id="KW-0456">Lyase</keyword>
<feature type="region of interest" description="Disordered" evidence="6">
    <location>
        <begin position="270"/>
        <end position="308"/>
    </location>
</feature>
<name>A0A163SJD9_9CELL</name>
<dbReference type="EMBL" id="LRIE01000050">
    <property type="protein sequence ID" value="KZM36485.1"/>
    <property type="molecule type" value="Genomic_DNA"/>
</dbReference>
<evidence type="ECO:0000256" key="2">
    <source>
        <dbReference type="ARBA" id="ARBA00022723"/>
    </source>
</evidence>
<proteinExistence type="predicted"/>
<dbReference type="GO" id="GO:0016829">
    <property type="term" value="F:lyase activity"/>
    <property type="evidence" value="ECO:0007669"/>
    <property type="project" value="UniProtKB-KW"/>
</dbReference>
<gene>
    <name evidence="8" type="primary">citE_1</name>
    <name evidence="8" type="ORF">OJAG_08060</name>
</gene>
<dbReference type="InterPro" id="IPR005000">
    <property type="entry name" value="Aldolase/citrate-lyase_domain"/>
</dbReference>
<feature type="binding site" evidence="5">
    <location>
        <position position="111"/>
    </location>
    <ligand>
        <name>Mg(2+)</name>
        <dbReference type="ChEBI" id="CHEBI:18420"/>
    </ligand>
</feature>
<evidence type="ECO:0000256" key="6">
    <source>
        <dbReference type="SAM" id="MobiDB-lite"/>
    </source>
</evidence>
<dbReference type="Pfam" id="PF03328">
    <property type="entry name" value="HpcH_HpaI"/>
    <property type="match status" value="2"/>
</dbReference>
<reference evidence="8 9" key="1">
    <citation type="submission" date="2016-01" db="EMBL/GenBank/DDBJ databases">
        <title>Genome sequence of Oerskovia enterophila VJag, an agar and cellulose degrading bacterium.</title>
        <authorList>
            <person name="Poehlein A."/>
            <person name="Jag V."/>
            <person name="Bengelsdorf F."/>
            <person name="Duerre P."/>
            <person name="Daniel R."/>
        </authorList>
    </citation>
    <scope>NUCLEOTIDE SEQUENCE [LARGE SCALE GENOMIC DNA]</scope>
    <source>
        <strain evidence="8 9">VJag</strain>
    </source>
</reference>
<evidence type="ECO:0000313" key="8">
    <source>
        <dbReference type="EMBL" id="KZM36485.1"/>
    </source>
</evidence>
<dbReference type="Proteomes" id="UP000076447">
    <property type="component" value="Unassembled WGS sequence"/>
</dbReference>
<feature type="domain" description="HpcH/HpaI aldolase/citrate lyase" evidence="7">
    <location>
        <begin position="10"/>
        <end position="95"/>
    </location>
</feature>
<dbReference type="AlphaFoldDB" id="A0A163SJD9"/>
<dbReference type="RefSeq" id="WP_082848716.1">
    <property type="nucleotide sequence ID" value="NZ_LRIE01000050.1"/>
</dbReference>
<dbReference type="PANTHER" id="PTHR32308:SF10">
    <property type="entry name" value="CITRATE LYASE SUBUNIT BETA"/>
    <property type="match status" value="1"/>
</dbReference>
<dbReference type="OrthoDB" id="4322898at2"/>
<feature type="domain" description="HpcH/HpaI aldolase/citrate lyase" evidence="7">
    <location>
        <begin position="104"/>
        <end position="210"/>
    </location>
</feature>
<feature type="compositionally biased region" description="Low complexity" evidence="6">
    <location>
        <begin position="270"/>
        <end position="285"/>
    </location>
</feature>
<dbReference type="PANTHER" id="PTHR32308">
    <property type="entry name" value="LYASE BETA SUBUNIT, PUTATIVE (AFU_ORTHOLOGUE AFUA_4G13030)-RELATED"/>
    <property type="match status" value="1"/>
</dbReference>
<dbReference type="PATRIC" id="fig|43678.3.peg.844"/>
<accession>A0A163SJD9</accession>
<dbReference type="STRING" id="43678.OJAG_08060"/>
<keyword evidence="3 5" id="KW-0460">Magnesium</keyword>
<dbReference type="InterPro" id="IPR040442">
    <property type="entry name" value="Pyrv_kinase-like_dom_sf"/>
</dbReference>